<comment type="caution">
    <text evidence="1">The sequence shown here is derived from an EMBL/GenBank/DDBJ whole genome shotgun (WGS) entry which is preliminary data.</text>
</comment>
<evidence type="ECO:0000313" key="1">
    <source>
        <dbReference type="EMBL" id="KAH3889929.1"/>
    </source>
</evidence>
<keyword evidence="2" id="KW-1185">Reference proteome</keyword>
<reference evidence="1" key="1">
    <citation type="journal article" date="2019" name="bioRxiv">
        <title>The Genome of the Zebra Mussel, Dreissena polymorpha: A Resource for Invasive Species Research.</title>
        <authorList>
            <person name="McCartney M.A."/>
            <person name="Auch B."/>
            <person name="Kono T."/>
            <person name="Mallez S."/>
            <person name="Zhang Y."/>
            <person name="Obille A."/>
            <person name="Becker A."/>
            <person name="Abrahante J.E."/>
            <person name="Garbe J."/>
            <person name="Badalamenti J.P."/>
            <person name="Herman A."/>
            <person name="Mangelson H."/>
            <person name="Liachko I."/>
            <person name="Sullivan S."/>
            <person name="Sone E.D."/>
            <person name="Koren S."/>
            <person name="Silverstein K.A.T."/>
            <person name="Beckman K.B."/>
            <person name="Gohl D.M."/>
        </authorList>
    </citation>
    <scope>NUCLEOTIDE SEQUENCE</scope>
    <source>
        <strain evidence="1">Duluth1</strain>
        <tissue evidence="1">Whole animal</tissue>
    </source>
</reference>
<evidence type="ECO:0000313" key="2">
    <source>
        <dbReference type="Proteomes" id="UP000828390"/>
    </source>
</evidence>
<dbReference type="AlphaFoldDB" id="A0A9D4N9Y1"/>
<name>A0A9D4N9Y1_DREPO</name>
<protein>
    <submittedName>
        <fullName evidence="1">Uncharacterized protein</fullName>
    </submittedName>
</protein>
<proteinExistence type="predicted"/>
<accession>A0A9D4N9Y1</accession>
<sequence length="55" mass="5740">MCSNGLDTVADCLGVSCRCLSGRSERLSGNGADCLWVCCRCPAGQRDCLAPSKTV</sequence>
<dbReference type="Proteomes" id="UP000828390">
    <property type="component" value="Unassembled WGS sequence"/>
</dbReference>
<gene>
    <name evidence="1" type="ORF">DPMN_013996</name>
</gene>
<dbReference type="EMBL" id="JAIWYP010000001">
    <property type="protein sequence ID" value="KAH3889929.1"/>
    <property type="molecule type" value="Genomic_DNA"/>
</dbReference>
<reference evidence="1" key="2">
    <citation type="submission" date="2020-11" db="EMBL/GenBank/DDBJ databases">
        <authorList>
            <person name="McCartney M.A."/>
            <person name="Auch B."/>
            <person name="Kono T."/>
            <person name="Mallez S."/>
            <person name="Becker A."/>
            <person name="Gohl D.M."/>
            <person name="Silverstein K.A.T."/>
            <person name="Koren S."/>
            <person name="Bechman K.B."/>
            <person name="Herman A."/>
            <person name="Abrahante J.E."/>
            <person name="Garbe J."/>
        </authorList>
    </citation>
    <scope>NUCLEOTIDE SEQUENCE</scope>
    <source>
        <strain evidence="1">Duluth1</strain>
        <tissue evidence="1">Whole animal</tissue>
    </source>
</reference>
<organism evidence="1 2">
    <name type="scientific">Dreissena polymorpha</name>
    <name type="common">Zebra mussel</name>
    <name type="synonym">Mytilus polymorpha</name>
    <dbReference type="NCBI Taxonomy" id="45954"/>
    <lineage>
        <taxon>Eukaryota</taxon>
        <taxon>Metazoa</taxon>
        <taxon>Spiralia</taxon>
        <taxon>Lophotrochozoa</taxon>
        <taxon>Mollusca</taxon>
        <taxon>Bivalvia</taxon>
        <taxon>Autobranchia</taxon>
        <taxon>Heteroconchia</taxon>
        <taxon>Euheterodonta</taxon>
        <taxon>Imparidentia</taxon>
        <taxon>Neoheterodontei</taxon>
        <taxon>Myida</taxon>
        <taxon>Dreissenoidea</taxon>
        <taxon>Dreissenidae</taxon>
        <taxon>Dreissena</taxon>
    </lineage>
</organism>